<proteinExistence type="predicted"/>
<evidence type="ECO:0000256" key="7">
    <source>
        <dbReference type="ARBA" id="ARBA00023014"/>
    </source>
</evidence>
<dbReference type="InterPro" id="IPR007197">
    <property type="entry name" value="rSAM"/>
</dbReference>
<dbReference type="EMBL" id="JAVIIS010000080">
    <property type="protein sequence ID" value="MDX8443732.1"/>
    <property type="molecule type" value="Genomic_DNA"/>
</dbReference>
<dbReference type="Gene3D" id="3.40.50.12160">
    <property type="entry name" value="Methylthiotransferase, N-terminal domain"/>
    <property type="match status" value="1"/>
</dbReference>
<accession>A0ABU4X5X5</accession>
<sequence length="442" mass="47918">MSALEKGAVPKASATTGIDVVTFGCRLNTYESEVMRREAESAGLGALKGGAVIFNTCAVTAEAVRQAKQAIRKARRENPAARIIVTGCAAQTEPQNFAAMDEVDLVLGNEEKLKANSYRALPDFGVNDTEKARVNDIFSVRETASHMVDAIEGRARAFVQVQNGCDHRCTFCIIPYGRGNSRSVPMGAVVEQVKRLAGNGYAEIVLTGVDMTSFGADLPGSPKLGKLVKAILRQVPDVKRLRLSSIDSIEADDDLLDALATEPRLMPHLHLSLQSGDDMILKRMKRRHLRDHSIRFCEDVRKLRPEIVFGADIIAGFPTETEAMFENSERIVEECGLTHLHVFPFSPREGTPAARMPQVRREVVKARAARLRAAGEAAYRRHLSSLAGTRQSILVERDGLGRTEGFTLAAIETGAPGEIVDAMITGHDGARLIAAPLAAQAA</sequence>
<dbReference type="Pfam" id="PF04055">
    <property type="entry name" value="Radical_SAM"/>
    <property type="match status" value="1"/>
</dbReference>
<keyword evidence="2" id="KW-0004">4Fe-4S</keyword>
<evidence type="ECO:0000256" key="5">
    <source>
        <dbReference type="ARBA" id="ARBA00022723"/>
    </source>
</evidence>
<protein>
    <submittedName>
        <fullName evidence="10">tRNA (N(6)-L-threonylcarbamoyladenosine(37)-C(2))-methylthiotransferase MtaB</fullName>
    </submittedName>
</protein>
<dbReference type="NCBIfam" id="TIGR01579">
    <property type="entry name" value="MiaB-like-C"/>
    <property type="match status" value="1"/>
</dbReference>
<dbReference type="Proteomes" id="UP001272097">
    <property type="component" value="Unassembled WGS sequence"/>
</dbReference>
<evidence type="ECO:0000256" key="2">
    <source>
        <dbReference type="ARBA" id="ARBA00022485"/>
    </source>
</evidence>
<dbReference type="InterPro" id="IPR058240">
    <property type="entry name" value="rSAM_sf"/>
</dbReference>
<feature type="domain" description="Radical SAM core" evidence="9">
    <location>
        <begin position="151"/>
        <end position="381"/>
    </location>
</feature>
<dbReference type="InterPro" id="IPR013848">
    <property type="entry name" value="Methylthiotransferase_N"/>
</dbReference>
<evidence type="ECO:0000256" key="6">
    <source>
        <dbReference type="ARBA" id="ARBA00023004"/>
    </source>
</evidence>
<evidence type="ECO:0000256" key="3">
    <source>
        <dbReference type="ARBA" id="ARBA00022679"/>
    </source>
</evidence>
<name>A0ABU4X5X5_9HYPH</name>
<dbReference type="Gene3D" id="3.80.30.20">
    <property type="entry name" value="tm_1862 like domain"/>
    <property type="match status" value="1"/>
</dbReference>
<dbReference type="InterPro" id="IPR006638">
    <property type="entry name" value="Elp3/MiaA/NifB-like_rSAM"/>
</dbReference>
<dbReference type="PROSITE" id="PS01278">
    <property type="entry name" value="MTTASE_RADICAL"/>
    <property type="match status" value="1"/>
</dbReference>
<evidence type="ECO:0000256" key="1">
    <source>
        <dbReference type="ARBA" id="ARBA00001966"/>
    </source>
</evidence>
<dbReference type="SMART" id="SM00729">
    <property type="entry name" value="Elp3"/>
    <property type="match status" value="1"/>
</dbReference>
<dbReference type="SFLD" id="SFLDG01082">
    <property type="entry name" value="B12-binding_domain_containing"/>
    <property type="match status" value="1"/>
</dbReference>
<keyword evidence="4" id="KW-0949">S-adenosyl-L-methionine</keyword>
<evidence type="ECO:0000313" key="10">
    <source>
        <dbReference type="EMBL" id="MDX8443732.1"/>
    </source>
</evidence>
<dbReference type="PROSITE" id="PS51918">
    <property type="entry name" value="RADICAL_SAM"/>
    <property type="match status" value="1"/>
</dbReference>
<dbReference type="CDD" id="cd01335">
    <property type="entry name" value="Radical_SAM"/>
    <property type="match status" value="1"/>
</dbReference>
<dbReference type="InterPro" id="IPR020612">
    <property type="entry name" value="Methylthiotransferase_CS"/>
</dbReference>
<dbReference type="SFLD" id="SFLDG01061">
    <property type="entry name" value="methylthiotransferase"/>
    <property type="match status" value="1"/>
</dbReference>
<dbReference type="InterPro" id="IPR005839">
    <property type="entry name" value="Methylthiotransferase"/>
</dbReference>
<dbReference type="SUPFAM" id="SSF102114">
    <property type="entry name" value="Radical SAM enzymes"/>
    <property type="match status" value="1"/>
</dbReference>
<dbReference type="PROSITE" id="PS51449">
    <property type="entry name" value="MTTASE_N"/>
    <property type="match status" value="1"/>
</dbReference>
<keyword evidence="3" id="KW-0808">Transferase</keyword>
<dbReference type="NCBIfam" id="TIGR00089">
    <property type="entry name" value="MiaB/RimO family radical SAM methylthiotransferase"/>
    <property type="match status" value="1"/>
</dbReference>
<dbReference type="InterPro" id="IPR023404">
    <property type="entry name" value="rSAM_horseshoe"/>
</dbReference>
<dbReference type="PANTHER" id="PTHR11918">
    <property type="entry name" value="RADICAL SAM PROTEINS"/>
    <property type="match status" value="1"/>
</dbReference>
<comment type="cofactor">
    <cofactor evidence="1">
        <name>[4Fe-4S] cluster</name>
        <dbReference type="ChEBI" id="CHEBI:49883"/>
    </cofactor>
</comment>
<gene>
    <name evidence="10" type="primary">mtaB</name>
    <name evidence="10" type="ORF">RFM51_29620</name>
</gene>
<dbReference type="Pfam" id="PF00919">
    <property type="entry name" value="UPF0004"/>
    <property type="match status" value="1"/>
</dbReference>
<feature type="domain" description="MTTase N-terminal" evidence="8">
    <location>
        <begin position="16"/>
        <end position="122"/>
    </location>
</feature>
<keyword evidence="5" id="KW-0479">Metal-binding</keyword>
<dbReference type="SFLD" id="SFLDS00029">
    <property type="entry name" value="Radical_SAM"/>
    <property type="match status" value="1"/>
</dbReference>
<keyword evidence="11" id="KW-1185">Reference proteome</keyword>
<dbReference type="PANTHER" id="PTHR11918:SF45">
    <property type="entry name" value="THREONYLCARBAMOYLADENOSINE TRNA METHYLTHIOTRANSFERASE"/>
    <property type="match status" value="1"/>
</dbReference>
<dbReference type="InterPro" id="IPR038135">
    <property type="entry name" value="Methylthiotransferase_N_sf"/>
</dbReference>
<dbReference type="RefSeq" id="WP_320217714.1">
    <property type="nucleotide sequence ID" value="NZ_JAVIIS010000080.1"/>
</dbReference>
<organism evidence="10 11">
    <name type="scientific">Mesorhizobium australafricanum</name>
    <dbReference type="NCBI Taxonomy" id="3072311"/>
    <lineage>
        <taxon>Bacteria</taxon>
        <taxon>Pseudomonadati</taxon>
        <taxon>Pseudomonadota</taxon>
        <taxon>Alphaproteobacteria</taxon>
        <taxon>Hyphomicrobiales</taxon>
        <taxon>Phyllobacteriaceae</taxon>
        <taxon>Mesorhizobium</taxon>
    </lineage>
</organism>
<evidence type="ECO:0000313" key="11">
    <source>
        <dbReference type="Proteomes" id="UP001272097"/>
    </source>
</evidence>
<dbReference type="InterPro" id="IPR006467">
    <property type="entry name" value="MiaB-like_bact"/>
</dbReference>
<comment type="caution">
    <text evidence="10">The sequence shown here is derived from an EMBL/GenBank/DDBJ whole genome shotgun (WGS) entry which is preliminary data.</text>
</comment>
<evidence type="ECO:0000256" key="4">
    <source>
        <dbReference type="ARBA" id="ARBA00022691"/>
    </source>
</evidence>
<keyword evidence="7" id="KW-0411">Iron-sulfur</keyword>
<reference evidence="10 11" key="1">
    <citation type="submission" date="2023-08" db="EMBL/GenBank/DDBJ databases">
        <title>Implementing the SeqCode for naming new Mesorhizobium species isolated from Vachellia karroo root nodules.</title>
        <authorList>
            <person name="Van Lill M."/>
        </authorList>
    </citation>
    <scope>NUCLEOTIDE SEQUENCE [LARGE SCALE GENOMIC DNA]</scope>
    <source>
        <strain evidence="10 11">VK3E</strain>
    </source>
</reference>
<evidence type="ECO:0000259" key="8">
    <source>
        <dbReference type="PROSITE" id="PS51449"/>
    </source>
</evidence>
<evidence type="ECO:0000259" key="9">
    <source>
        <dbReference type="PROSITE" id="PS51918"/>
    </source>
</evidence>
<keyword evidence="6" id="KW-0408">Iron</keyword>